<dbReference type="EMBL" id="VJMF01000107">
    <property type="protein sequence ID" value="TRL24661.1"/>
    <property type="molecule type" value="Genomic_DNA"/>
</dbReference>
<reference evidence="1 2" key="1">
    <citation type="submission" date="2019-07" db="EMBL/GenBank/DDBJ databases">
        <title>Ln-dependent methylotrophs.</title>
        <authorList>
            <person name="Tani A."/>
        </authorList>
    </citation>
    <scope>NUCLEOTIDE SEQUENCE [LARGE SCALE GENOMIC DNA]</scope>
    <source>
        <strain evidence="1 2">SM89A</strain>
    </source>
</reference>
<proteinExistence type="predicted"/>
<sequence length="176" mass="20047">MRYMLIRFDLGRAAHLGRKDRAIMGSFVDNVLNLIFGSESEEKVLEAKVFRLFDGSVVRFEIRTTDRGGPTVHIRCDASRERVDVPLDDAEVRHFRDFGGRFAADPGRVPELEDYNSQHFFQIIRGCKPIRMRTDRRGAEPVFCFCFAFEMPHVYALDAAQCAEMSAFLSGCGAEQ</sequence>
<comment type="caution">
    <text evidence="1">The sequence shown here is derived from an EMBL/GenBank/DDBJ whole genome shotgun (WGS) entry which is preliminary data.</text>
</comment>
<dbReference type="AlphaFoldDB" id="A0A549SD41"/>
<organism evidence="1 2">
    <name type="scientific">Methylosinus sporium</name>
    <dbReference type="NCBI Taxonomy" id="428"/>
    <lineage>
        <taxon>Bacteria</taxon>
        <taxon>Pseudomonadati</taxon>
        <taxon>Pseudomonadota</taxon>
        <taxon>Alphaproteobacteria</taxon>
        <taxon>Hyphomicrobiales</taxon>
        <taxon>Methylocystaceae</taxon>
        <taxon>Methylosinus</taxon>
    </lineage>
</organism>
<protein>
    <submittedName>
        <fullName evidence="1">Uncharacterized protein</fullName>
    </submittedName>
</protein>
<evidence type="ECO:0000313" key="1">
    <source>
        <dbReference type="EMBL" id="TRL24661.1"/>
    </source>
</evidence>
<dbReference type="RefSeq" id="WP_185966628.1">
    <property type="nucleotide sequence ID" value="NZ_VJMF01000107.1"/>
</dbReference>
<gene>
    <name evidence="1" type="ORF">FM996_20375</name>
</gene>
<evidence type="ECO:0000313" key="2">
    <source>
        <dbReference type="Proteomes" id="UP000316781"/>
    </source>
</evidence>
<accession>A0A549SD41</accession>
<name>A0A549SD41_METSR</name>
<dbReference type="Proteomes" id="UP000316781">
    <property type="component" value="Unassembled WGS sequence"/>
</dbReference>